<name>A0A6G0THM5_APHGL</name>
<keyword evidence="2" id="KW-1185">Reference proteome</keyword>
<sequence>MTQLPGTRITTSFKFLNRFTFRKNKKNLLYDKHFLNRSLQLLFKFSLFNNTRQRPQPAMENTIINKAMRHTLIQLGLKNRQHRNTPAGSTNCITQAGVKWRCTLISCISKLFTSENETMLLKSVIEHKHLPRENLTRVTICNALKRKAVDDISKRPLKLILDEISNPLSITINDH</sequence>
<proteinExistence type="predicted"/>
<dbReference type="EMBL" id="VYZN01000038">
    <property type="protein sequence ID" value="KAE9532686.1"/>
    <property type="molecule type" value="Genomic_DNA"/>
</dbReference>
<protein>
    <submittedName>
        <fullName evidence="1">Uncharacterized protein</fullName>
    </submittedName>
</protein>
<comment type="caution">
    <text evidence="1">The sequence shown here is derived from an EMBL/GenBank/DDBJ whole genome shotgun (WGS) entry which is preliminary data.</text>
</comment>
<accession>A0A6G0THM5</accession>
<dbReference type="AlphaFoldDB" id="A0A6G0THM5"/>
<dbReference type="Proteomes" id="UP000475862">
    <property type="component" value="Unassembled WGS sequence"/>
</dbReference>
<evidence type="ECO:0000313" key="1">
    <source>
        <dbReference type="EMBL" id="KAE9532686.1"/>
    </source>
</evidence>
<gene>
    <name evidence="1" type="ORF">AGLY_009767</name>
</gene>
<evidence type="ECO:0000313" key="2">
    <source>
        <dbReference type="Proteomes" id="UP000475862"/>
    </source>
</evidence>
<organism evidence="1 2">
    <name type="scientific">Aphis glycines</name>
    <name type="common">Soybean aphid</name>
    <dbReference type="NCBI Taxonomy" id="307491"/>
    <lineage>
        <taxon>Eukaryota</taxon>
        <taxon>Metazoa</taxon>
        <taxon>Ecdysozoa</taxon>
        <taxon>Arthropoda</taxon>
        <taxon>Hexapoda</taxon>
        <taxon>Insecta</taxon>
        <taxon>Pterygota</taxon>
        <taxon>Neoptera</taxon>
        <taxon>Paraneoptera</taxon>
        <taxon>Hemiptera</taxon>
        <taxon>Sternorrhyncha</taxon>
        <taxon>Aphidomorpha</taxon>
        <taxon>Aphidoidea</taxon>
        <taxon>Aphididae</taxon>
        <taxon>Aphidini</taxon>
        <taxon>Aphis</taxon>
        <taxon>Aphis</taxon>
    </lineage>
</organism>
<reference evidence="1 2" key="1">
    <citation type="submission" date="2019-08" db="EMBL/GenBank/DDBJ databases">
        <title>The genome of the soybean aphid Biotype 1, its phylome, world population structure and adaptation to the North American continent.</title>
        <authorList>
            <person name="Giordano R."/>
            <person name="Donthu R.K."/>
            <person name="Hernandez A.G."/>
            <person name="Wright C.L."/>
            <person name="Zimin A.V."/>
        </authorList>
    </citation>
    <scope>NUCLEOTIDE SEQUENCE [LARGE SCALE GENOMIC DNA]</scope>
    <source>
        <tissue evidence="1">Whole aphids</tissue>
    </source>
</reference>
<dbReference type="OrthoDB" id="6607069at2759"/>